<feature type="domain" description="Ras-associating" evidence="4">
    <location>
        <begin position="1"/>
        <end position="82"/>
    </location>
</feature>
<dbReference type="InterPro" id="IPR048945">
    <property type="entry name" value="RASSF8/10_RA"/>
</dbReference>
<dbReference type="Pfam" id="PF21712">
    <property type="entry name" value="RASSF8-10_RA"/>
    <property type="match status" value="1"/>
</dbReference>
<organism evidence="5 6">
    <name type="scientific">Oryzias sinensis</name>
    <name type="common">Chinese medaka</name>
    <dbReference type="NCBI Taxonomy" id="183150"/>
    <lineage>
        <taxon>Eukaryota</taxon>
        <taxon>Metazoa</taxon>
        <taxon>Chordata</taxon>
        <taxon>Craniata</taxon>
        <taxon>Vertebrata</taxon>
        <taxon>Euteleostomi</taxon>
        <taxon>Actinopterygii</taxon>
        <taxon>Neopterygii</taxon>
        <taxon>Teleostei</taxon>
        <taxon>Neoteleostei</taxon>
        <taxon>Acanthomorphata</taxon>
        <taxon>Ovalentaria</taxon>
        <taxon>Atherinomorphae</taxon>
        <taxon>Beloniformes</taxon>
        <taxon>Adrianichthyidae</taxon>
        <taxon>Oryziinae</taxon>
        <taxon>Oryzias</taxon>
    </lineage>
</organism>
<feature type="compositionally biased region" description="Low complexity" evidence="2">
    <location>
        <begin position="400"/>
        <end position="417"/>
    </location>
</feature>
<protein>
    <submittedName>
        <fullName evidence="5">Ras association domain family member 8a</fullName>
    </submittedName>
</protein>
<dbReference type="SUPFAM" id="SSF54236">
    <property type="entry name" value="Ubiquitin-like"/>
    <property type="match status" value="1"/>
</dbReference>
<keyword evidence="3" id="KW-0812">Transmembrane</keyword>
<dbReference type="InterPro" id="IPR033593">
    <property type="entry name" value="N-RASSF"/>
</dbReference>
<reference evidence="5" key="2">
    <citation type="submission" date="2025-09" db="UniProtKB">
        <authorList>
            <consortium name="Ensembl"/>
        </authorList>
    </citation>
    <scope>IDENTIFICATION</scope>
</reference>
<evidence type="ECO:0000313" key="6">
    <source>
        <dbReference type="Proteomes" id="UP000694383"/>
    </source>
</evidence>
<feature type="region of interest" description="Disordered" evidence="2">
    <location>
        <begin position="336"/>
        <end position="436"/>
    </location>
</feature>
<dbReference type="PROSITE" id="PS50200">
    <property type="entry name" value="RA"/>
    <property type="match status" value="1"/>
</dbReference>
<feature type="transmembrane region" description="Helical" evidence="3">
    <location>
        <begin position="304"/>
        <end position="322"/>
    </location>
</feature>
<evidence type="ECO:0000313" key="5">
    <source>
        <dbReference type="Ensembl" id="ENSOSIP00000029564.1"/>
    </source>
</evidence>
<evidence type="ECO:0000256" key="1">
    <source>
        <dbReference type="SAM" id="Coils"/>
    </source>
</evidence>
<keyword evidence="6" id="KW-1185">Reference proteome</keyword>
<dbReference type="InterPro" id="IPR029071">
    <property type="entry name" value="Ubiquitin-like_domsf"/>
</dbReference>
<proteinExistence type="predicted"/>
<keyword evidence="1" id="KW-0175">Coiled coil</keyword>
<name>A0A8C8DU08_9TELE</name>
<feature type="coiled-coil region" evidence="1">
    <location>
        <begin position="260"/>
        <end position="297"/>
    </location>
</feature>
<dbReference type="AlphaFoldDB" id="A0A8C8DU08"/>
<dbReference type="CDD" id="cd16134">
    <property type="entry name" value="RA_RASSF8"/>
    <property type="match status" value="1"/>
</dbReference>
<accession>A0A8C8DU08</accession>
<keyword evidence="3" id="KW-1133">Transmembrane helix</keyword>
<dbReference type="PANTHER" id="PTHR15286">
    <property type="entry name" value="RAS-ASSOCIATING DOMAIN CONTAINING PROTEIN"/>
    <property type="match status" value="1"/>
</dbReference>
<dbReference type="GO" id="GO:0007165">
    <property type="term" value="P:signal transduction"/>
    <property type="evidence" value="ECO:0007669"/>
    <property type="project" value="InterPro"/>
</dbReference>
<dbReference type="GeneTree" id="ENSGT00950000182839"/>
<reference evidence="5" key="1">
    <citation type="submission" date="2025-08" db="UniProtKB">
        <authorList>
            <consortium name="Ensembl"/>
        </authorList>
    </citation>
    <scope>IDENTIFICATION</scope>
</reference>
<dbReference type="InterPro" id="IPR000159">
    <property type="entry name" value="RA_dom"/>
</dbReference>
<dbReference type="InterPro" id="IPR048944">
    <property type="entry name" value="RASSF8_RA"/>
</dbReference>
<evidence type="ECO:0000259" key="4">
    <source>
        <dbReference type="PROSITE" id="PS50200"/>
    </source>
</evidence>
<dbReference type="Proteomes" id="UP000694383">
    <property type="component" value="Unplaced"/>
</dbReference>
<keyword evidence="3" id="KW-0472">Membrane</keyword>
<feature type="region of interest" description="Disordered" evidence="2">
    <location>
        <begin position="81"/>
        <end position="101"/>
    </location>
</feature>
<dbReference type="PANTHER" id="PTHR15286:SF12">
    <property type="entry name" value="RAS ASSOCIATION DOMAIN FAMILY MEMBER 8A"/>
    <property type="match status" value="1"/>
</dbReference>
<dbReference type="Gene3D" id="3.10.20.90">
    <property type="entry name" value="Phosphatidylinositol 3-kinase Catalytic Subunit, Chain A, domain 1"/>
    <property type="match status" value="1"/>
</dbReference>
<dbReference type="Ensembl" id="ENSOSIT00000031159.1">
    <property type="protein sequence ID" value="ENSOSIP00000029564.1"/>
    <property type="gene ID" value="ENSOSIG00000015311.1"/>
</dbReference>
<sequence>MELKVWVDGVQRVVCGVTEATTCQDVVIALAQAIGRTGRYTLVERWRDTERHLAPNERPVASLNTWGQYAGDVQLVLHRTGPSLTERPPSEGPPLRAPERGLHRQSLPPLAKLRHPHEHLLHRREPRRKSLTFSGAPRSLREMLSVGRACDAEGKRRFLLGGDRNHFHSSPVFGATSTSLWTRSMEDLVRLVSLQRDTLNMLDRKLMASEAELHAWAGGRGGFPGGCSVELGGGLSEEISKLEKHLRKNEVEMEEEEFWATELQIEVESERQLEERLQELRGRLQGCEREIEEKLAKVQVRRSFFCFVAVLQMVFFFFWLYFSPGFLLFSSGCGGGPEGGETPERAAGDPVGQRGRSASAGPQDPGRAEGSGEAGGAAGEQQQGCGPIAQSRQQKDSGHAARAGAADQGAEAGEPAAVYQADRDQGYSVAGRTLRG</sequence>
<evidence type="ECO:0000256" key="3">
    <source>
        <dbReference type="SAM" id="Phobius"/>
    </source>
</evidence>
<dbReference type="SMART" id="SM00314">
    <property type="entry name" value="RA"/>
    <property type="match status" value="1"/>
</dbReference>
<evidence type="ECO:0000256" key="2">
    <source>
        <dbReference type="SAM" id="MobiDB-lite"/>
    </source>
</evidence>